<evidence type="ECO:0000313" key="3">
    <source>
        <dbReference type="Proteomes" id="UP000541444"/>
    </source>
</evidence>
<evidence type="ECO:0000256" key="1">
    <source>
        <dbReference type="SAM" id="MobiDB-lite"/>
    </source>
</evidence>
<accession>A0A7J7LBJ9</accession>
<dbReference type="EMBL" id="JACGCM010002404">
    <property type="protein sequence ID" value="KAF6140051.1"/>
    <property type="molecule type" value="Genomic_DNA"/>
</dbReference>
<dbReference type="Proteomes" id="UP000541444">
    <property type="component" value="Unassembled WGS sequence"/>
</dbReference>
<evidence type="ECO:0000313" key="2">
    <source>
        <dbReference type="EMBL" id="KAF6140051.1"/>
    </source>
</evidence>
<organism evidence="2 3">
    <name type="scientific">Kingdonia uniflora</name>
    <dbReference type="NCBI Taxonomy" id="39325"/>
    <lineage>
        <taxon>Eukaryota</taxon>
        <taxon>Viridiplantae</taxon>
        <taxon>Streptophyta</taxon>
        <taxon>Embryophyta</taxon>
        <taxon>Tracheophyta</taxon>
        <taxon>Spermatophyta</taxon>
        <taxon>Magnoliopsida</taxon>
        <taxon>Ranunculales</taxon>
        <taxon>Circaeasteraceae</taxon>
        <taxon>Kingdonia</taxon>
    </lineage>
</organism>
<feature type="region of interest" description="Disordered" evidence="1">
    <location>
        <begin position="1"/>
        <end position="55"/>
    </location>
</feature>
<dbReference type="AlphaFoldDB" id="A0A7J7LBJ9"/>
<reference evidence="2 3" key="1">
    <citation type="journal article" date="2020" name="IScience">
        <title>Genome Sequencing of the Endangered Kingdonia uniflora (Circaeasteraceae, Ranunculales) Reveals Potential Mechanisms of Evolutionary Specialization.</title>
        <authorList>
            <person name="Sun Y."/>
            <person name="Deng T."/>
            <person name="Zhang A."/>
            <person name="Moore M.J."/>
            <person name="Landis J.B."/>
            <person name="Lin N."/>
            <person name="Zhang H."/>
            <person name="Zhang X."/>
            <person name="Huang J."/>
            <person name="Zhang X."/>
            <person name="Sun H."/>
            <person name="Wang H."/>
        </authorList>
    </citation>
    <scope>NUCLEOTIDE SEQUENCE [LARGE SCALE GENOMIC DNA]</scope>
    <source>
        <strain evidence="2">TB1705</strain>
        <tissue evidence="2">Leaf</tissue>
    </source>
</reference>
<keyword evidence="3" id="KW-1185">Reference proteome</keyword>
<feature type="region of interest" description="Disordered" evidence="1">
    <location>
        <begin position="81"/>
        <end position="103"/>
    </location>
</feature>
<dbReference type="OrthoDB" id="849531at2759"/>
<sequence>MASSSSSFSSDLFGSSLPSPSPSPTGIFDAVFSPSSKGRKQDTKQGSPGHLSLSLSSRTIKRGREAWFSISSSVVCSFAGTTSQSSKGGENLDPANKGTSSIFQDETVRPCNFSSSIYYGGQDNYSSPSKHSGSPHIFKKDSDEDGCASRGNWWQGMVVIGDEKHENPLNVNEMRLY</sequence>
<feature type="region of interest" description="Disordered" evidence="1">
    <location>
        <begin position="124"/>
        <end position="145"/>
    </location>
</feature>
<gene>
    <name evidence="2" type="ORF">GIB67_001792</name>
</gene>
<protein>
    <submittedName>
        <fullName evidence="2">Uncharacterized protein</fullName>
    </submittedName>
</protein>
<dbReference type="PANTHER" id="PTHR33738">
    <property type="entry name" value="EMB|CAB82975.1"/>
    <property type="match status" value="1"/>
</dbReference>
<name>A0A7J7LBJ9_9MAGN</name>
<comment type="caution">
    <text evidence="2">The sequence shown here is derived from an EMBL/GenBank/DDBJ whole genome shotgun (WGS) entry which is preliminary data.</text>
</comment>
<dbReference type="PANTHER" id="PTHR33738:SF8">
    <property type="entry name" value="OS05G0454500 PROTEIN"/>
    <property type="match status" value="1"/>
</dbReference>
<proteinExistence type="predicted"/>
<feature type="compositionally biased region" description="Low complexity" evidence="1">
    <location>
        <begin position="1"/>
        <end position="18"/>
    </location>
</feature>